<evidence type="ECO:0000256" key="1">
    <source>
        <dbReference type="PROSITE-ProRule" id="PRU00339"/>
    </source>
</evidence>
<protein>
    <recommendedName>
        <fullName evidence="4">Tetratricopeptide repeat protein</fullName>
    </recommendedName>
</protein>
<organism evidence="2 3">
    <name type="scientific">Flavobacterium turcicum</name>
    <dbReference type="NCBI Taxonomy" id="2764718"/>
    <lineage>
        <taxon>Bacteria</taxon>
        <taxon>Pseudomonadati</taxon>
        <taxon>Bacteroidota</taxon>
        <taxon>Flavobacteriia</taxon>
        <taxon>Flavobacteriales</taxon>
        <taxon>Flavobacteriaceae</taxon>
        <taxon>Flavobacterium</taxon>
    </lineage>
</organism>
<keyword evidence="3" id="KW-1185">Reference proteome</keyword>
<gene>
    <name evidence="2" type="ORF">H8R26_03650</name>
</gene>
<dbReference type="PROSITE" id="PS50005">
    <property type="entry name" value="TPR"/>
    <property type="match status" value="1"/>
</dbReference>
<evidence type="ECO:0008006" key="4">
    <source>
        <dbReference type="Google" id="ProtNLM"/>
    </source>
</evidence>
<reference evidence="2 3" key="1">
    <citation type="submission" date="2020-08" db="EMBL/GenBank/DDBJ databases">
        <title>Description of novel Flavobacterium F-400 isolate.</title>
        <authorList>
            <person name="Saticioglu I."/>
            <person name="Duman M."/>
            <person name="Altun S."/>
        </authorList>
    </citation>
    <scope>NUCLEOTIDE SEQUENCE [LARGE SCALE GENOMIC DNA]</scope>
    <source>
        <strain evidence="2 3">F-400</strain>
    </source>
</reference>
<evidence type="ECO:0000313" key="2">
    <source>
        <dbReference type="EMBL" id="MBC5862506.1"/>
    </source>
</evidence>
<evidence type="ECO:0000313" key="3">
    <source>
        <dbReference type="Proteomes" id="UP000621670"/>
    </source>
</evidence>
<dbReference type="RefSeq" id="WP_166133364.1">
    <property type="nucleotide sequence ID" value="NZ_JAAOBY010000001.1"/>
</dbReference>
<keyword evidence="1" id="KW-0802">TPR repeat</keyword>
<dbReference type="InterPro" id="IPR019734">
    <property type="entry name" value="TPR_rpt"/>
</dbReference>
<feature type="repeat" description="TPR" evidence="1">
    <location>
        <begin position="231"/>
        <end position="264"/>
    </location>
</feature>
<accession>A0ABR7JDC3</accession>
<proteinExistence type="predicted"/>
<dbReference type="EMBL" id="JACRUM010000001">
    <property type="protein sequence ID" value="MBC5862506.1"/>
    <property type="molecule type" value="Genomic_DNA"/>
</dbReference>
<sequence length="283" mass="32347">MELADFTYLITKPDAILEKQTTALDDVIASYPYFQSAKAIQLKGLYSQNSFKYNGALKLTAAHTTDRSVLFDFITSENFVAIHKRLYEKKLQAILDINVIDSEEIKQPEIIEPVLSPVERSILTSIKEASTPEPKEQEAILIEKLEIGSPLEFSKKEQHSFQEWLQLSRTEPIKRDEIEKSIPEEPALDPEKLKKLAIIDKFIETSPKISPVKQNSSPPVNIELPTADHSALMTETLARVYLEQKKYQKAIQAYEILILKYPEKSSFFADRISDIKILQHNNN</sequence>
<dbReference type="Proteomes" id="UP000621670">
    <property type="component" value="Unassembled WGS sequence"/>
</dbReference>
<name>A0ABR7JDC3_9FLAO</name>
<comment type="caution">
    <text evidence="2">The sequence shown here is derived from an EMBL/GenBank/DDBJ whole genome shotgun (WGS) entry which is preliminary data.</text>
</comment>